<keyword evidence="2" id="KW-1133">Transmembrane helix</keyword>
<feature type="domain" description="DUF5117" evidence="4">
    <location>
        <begin position="102"/>
        <end position="294"/>
    </location>
</feature>
<dbReference type="Pfam" id="PF17148">
    <property type="entry name" value="DUF5117"/>
    <property type="match status" value="1"/>
</dbReference>
<evidence type="ECO:0000313" key="6">
    <source>
        <dbReference type="Proteomes" id="UP001595478"/>
    </source>
</evidence>
<dbReference type="CDD" id="cd04276">
    <property type="entry name" value="ZnMc_MMP_like_2"/>
    <property type="match status" value="1"/>
</dbReference>
<dbReference type="InterPro" id="IPR034032">
    <property type="entry name" value="Zn_MMP-like_bac"/>
</dbReference>
<evidence type="ECO:0000259" key="3">
    <source>
        <dbReference type="Pfam" id="PF16313"/>
    </source>
</evidence>
<comment type="caution">
    <text evidence="5">The sequence shown here is derived from an EMBL/GenBank/DDBJ whole genome shotgun (WGS) entry which is preliminary data.</text>
</comment>
<feature type="region of interest" description="Disordered" evidence="1">
    <location>
        <begin position="521"/>
        <end position="541"/>
    </location>
</feature>
<proteinExistence type="predicted"/>
<dbReference type="GO" id="GO:0008237">
    <property type="term" value="F:metallopeptidase activity"/>
    <property type="evidence" value="ECO:0007669"/>
    <property type="project" value="UniProtKB-KW"/>
</dbReference>
<evidence type="ECO:0000313" key="5">
    <source>
        <dbReference type="EMBL" id="MFC3120452.1"/>
    </source>
</evidence>
<reference evidence="6" key="1">
    <citation type="journal article" date="2019" name="Int. J. Syst. Evol. Microbiol.">
        <title>The Global Catalogue of Microorganisms (GCM) 10K type strain sequencing project: providing services to taxonomists for standard genome sequencing and annotation.</title>
        <authorList>
            <consortium name="The Broad Institute Genomics Platform"/>
            <consortium name="The Broad Institute Genome Sequencing Center for Infectious Disease"/>
            <person name="Wu L."/>
            <person name="Ma J."/>
        </authorList>
    </citation>
    <scope>NUCLEOTIDE SEQUENCE [LARGE SCALE GENOMIC DNA]</scope>
    <source>
        <strain evidence="6">KCTC 52473</strain>
    </source>
</reference>
<dbReference type="InterPro" id="IPR032534">
    <property type="entry name" value="EcxA_zinc-bd"/>
</dbReference>
<accession>A0ABV7FJI5</accession>
<dbReference type="PANTHER" id="PTHR38478">
    <property type="entry name" value="PEPTIDASE M1A AND M12B"/>
    <property type="match status" value="1"/>
</dbReference>
<name>A0ABV7FJI5_9ALTE</name>
<keyword evidence="5" id="KW-0645">Protease</keyword>
<feature type="transmembrane region" description="Helical" evidence="2">
    <location>
        <begin position="29"/>
        <end position="49"/>
    </location>
</feature>
<gene>
    <name evidence="5" type="ORF">ACFOHL_02355</name>
</gene>
<organism evidence="5 6">
    <name type="scientific">Agaribacter flavus</name>
    <dbReference type="NCBI Taxonomy" id="1902781"/>
    <lineage>
        <taxon>Bacteria</taxon>
        <taxon>Pseudomonadati</taxon>
        <taxon>Pseudomonadota</taxon>
        <taxon>Gammaproteobacteria</taxon>
        <taxon>Alteromonadales</taxon>
        <taxon>Alteromonadaceae</taxon>
        <taxon>Agaribacter</taxon>
    </lineage>
</organism>
<dbReference type="EMBL" id="JBHRSW010000005">
    <property type="protein sequence ID" value="MFC3120452.1"/>
    <property type="molecule type" value="Genomic_DNA"/>
</dbReference>
<dbReference type="InterPro" id="IPR033413">
    <property type="entry name" value="DUF5117"/>
</dbReference>
<protein>
    <submittedName>
        <fullName evidence="5">Zinc-dependent metalloprotease</fullName>
    </submittedName>
</protein>
<keyword evidence="2" id="KW-0472">Membrane</keyword>
<evidence type="ECO:0000256" key="2">
    <source>
        <dbReference type="SAM" id="Phobius"/>
    </source>
</evidence>
<dbReference type="RefSeq" id="WP_376918595.1">
    <property type="nucleotide sequence ID" value="NZ_JBHRSW010000005.1"/>
</dbReference>
<dbReference type="Pfam" id="PF16313">
    <property type="entry name" value="DUF4953"/>
    <property type="match status" value="1"/>
</dbReference>
<dbReference type="PANTHER" id="PTHR38478:SF1">
    <property type="entry name" value="ZINC DEPENDENT METALLOPROTEASE DOMAIN LIPOPROTEIN"/>
    <property type="match status" value="1"/>
</dbReference>
<dbReference type="SUPFAM" id="SSF55486">
    <property type="entry name" value="Metalloproteases ('zincins'), catalytic domain"/>
    <property type="match status" value="1"/>
</dbReference>
<sequence>MKALSRITHYVNRRYLGVNNNQILKKQGISFKFIVGLVLSAYLGLAFSANADVQTGFVDIRYDESKDKVFLRVKKSMLDQDFIFQSSLPHGVGSNDIGLDRGQLGRTRLAEFVRFGNKVMLNQLNTKYRSSSVNLAENESIDEAFADSILAGFIISEETDTYLEFDYTQFLFSDIHNMADRLKARNQGTFKPDAKRSGVYLPRTKAFPLNTELEAVVTFAGQAKGQFIKDVTPDPQSVTVHMHHSFIQLPDDKFTPRAFHPYSGYSKHSFFDYSVPIDAEMEQKYIRRHRLEKKQVNASMSEAVEPIVYYLDPGIPEPVYSALRDGALWWNQAFEAAGFKNAFQVKRLPDGADPMDVRYNIIQWVHRATRGWSYGFSVVDPRTGEILKGHVTLGSLRVRQDFLIALGMTSPFADKNASTEEQLQMALNRIKQLSAHEVGHTLGIAHNFAASENNRASVMDYPHPYITLKKGGIDLSQAYDDKIGDWDKYVVKYGYSTYLDETSESQALAALVSEAQQTFKYKSDPDARSSNRPSADGHLWDNGADPVKEFERVLAVRDFALDNFGSQSLPFGHAWSDLEERLVPIYYSHRYQLDALIKQVGGINYQYALKERHGNNPQVRFVAGETQKQALSLALKSASAEFLRLPENIVALIPPKTYGTERTRESSASRMGRNFDPIALAESAAASTIYKLLTAERVNRLDYQSKLDDSVPSVEFLIQSVFTELVSKATSSGLEARVGLIGLRATFDLLEQKELAPELALLIKAELLAYGDNLKKQRKNAKAKVLLRHLDTFWETGQFPMEVSVKPMPPGSPI</sequence>
<dbReference type="Proteomes" id="UP001595478">
    <property type="component" value="Unassembled WGS sequence"/>
</dbReference>
<keyword evidence="2" id="KW-0812">Transmembrane</keyword>
<feature type="domain" description="EcxA zinc-binding" evidence="3">
    <location>
        <begin position="420"/>
        <end position="730"/>
    </location>
</feature>
<evidence type="ECO:0000256" key="1">
    <source>
        <dbReference type="SAM" id="MobiDB-lite"/>
    </source>
</evidence>
<evidence type="ECO:0000259" key="4">
    <source>
        <dbReference type="Pfam" id="PF17148"/>
    </source>
</evidence>
<keyword evidence="6" id="KW-1185">Reference proteome</keyword>
<keyword evidence="5" id="KW-0482">Metalloprotease</keyword>
<keyword evidence="5" id="KW-0378">Hydrolase</keyword>